<dbReference type="InterPro" id="IPR019596">
    <property type="entry name" value="Phage_Mu_GpM_tail_tub"/>
</dbReference>
<gene>
    <name evidence="1" type="ORF">ACFQ1E_07950</name>
</gene>
<reference evidence="2" key="1">
    <citation type="journal article" date="2019" name="Int. J. Syst. Evol. Microbiol.">
        <title>The Global Catalogue of Microorganisms (GCM) 10K type strain sequencing project: providing services to taxonomists for standard genome sequencing and annotation.</title>
        <authorList>
            <consortium name="The Broad Institute Genomics Platform"/>
            <consortium name="The Broad Institute Genome Sequencing Center for Infectious Disease"/>
            <person name="Wu L."/>
            <person name="Ma J."/>
        </authorList>
    </citation>
    <scope>NUCLEOTIDE SEQUENCE [LARGE SCALE GENOMIC DNA]</scope>
    <source>
        <strain evidence="2">CCUG 62982</strain>
    </source>
</reference>
<name>A0ABW3H4L4_9SPHN</name>
<sequence>MANPNQVTGRARIKINGAVIPTGKGNTVLEPGGSMREPVEGDYATGSFKESAKDAKLTFAALAQAGFSPQEFGALTDATVMVEFDTGVTYIISHAYAESAPPVKTDGTADCVIYGPTARELK</sequence>
<dbReference type="Pfam" id="PF10618">
    <property type="entry name" value="Tail_tube"/>
    <property type="match status" value="1"/>
</dbReference>
<protein>
    <submittedName>
        <fullName evidence="1">Phage tail tube protein</fullName>
    </submittedName>
</protein>
<dbReference type="RefSeq" id="WP_264943637.1">
    <property type="nucleotide sequence ID" value="NZ_JAPDRA010000003.1"/>
</dbReference>
<proteinExistence type="predicted"/>
<dbReference type="EMBL" id="JBHTJG010000003">
    <property type="protein sequence ID" value="MFD0946264.1"/>
    <property type="molecule type" value="Genomic_DNA"/>
</dbReference>
<dbReference type="Proteomes" id="UP001596977">
    <property type="component" value="Unassembled WGS sequence"/>
</dbReference>
<evidence type="ECO:0000313" key="1">
    <source>
        <dbReference type="EMBL" id="MFD0946264.1"/>
    </source>
</evidence>
<keyword evidence="2" id="KW-1185">Reference proteome</keyword>
<comment type="caution">
    <text evidence="1">The sequence shown here is derived from an EMBL/GenBank/DDBJ whole genome shotgun (WGS) entry which is preliminary data.</text>
</comment>
<accession>A0ABW3H4L4</accession>
<evidence type="ECO:0000313" key="2">
    <source>
        <dbReference type="Proteomes" id="UP001596977"/>
    </source>
</evidence>
<organism evidence="1 2">
    <name type="scientific">Sphingomonas canadensis</name>
    <dbReference type="NCBI Taxonomy" id="1219257"/>
    <lineage>
        <taxon>Bacteria</taxon>
        <taxon>Pseudomonadati</taxon>
        <taxon>Pseudomonadota</taxon>
        <taxon>Alphaproteobacteria</taxon>
        <taxon>Sphingomonadales</taxon>
        <taxon>Sphingomonadaceae</taxon>
        <taxon>Sphingomonas</taxon>
    </lineage>
</organism>